<evidence type="ECO:0008006" key="3">
    <source>
        <dbReference type="Google" id="ProtNLM"/>
    </source>
</evidence>
<reference evidence="1 2" key="1">
    <citation type="journal article" date="2024" name="J Genomics">
        <title>Draft genome sequencing and assembly of Favolaschia claudopus CIRM-BRFM 2984 isolated from oak limbs.</title>
        <authorList>
            <person name="Navarro D."/>
            <person name="Drula E."/>
            <person name="Chaduli D."/>
            <person name="Cazenave R."/>
            <person name="Ahrendt S."/>
            <person name="Wang J."/>
            <person name="Lipzen A."/>
            <person name="Daum C."/>
            <person name="Barry K."/>
            <person name="Grigoriev I.V."/>
            <person name="Favel A."/>
            <person name="Rosso M.N."/>
            <person name="Martin F."/>
        </authorList>
    </citation>
    <scope>NUCLEOTIDE SEQUENCE [LARGE SCALE GENOMIC DNA]</scope>
    <source>
        <strain evidence="1 2">CIRM-BRFM 2984</strain>
    </source>
</reference>
<proteinExistence type="predicted"/>
<accession>A0AAW0BZ17</accession>
<dbReference type="Proteomes" id="UP001362999">
    <property type="component" value="Unassembled WGS sequence"/>
</dbReference>
<protein>
    <recommendedName>
        <fullName evidence="3">F-box domain-containing protein</fullName>
    </recommendedName>
</protein>
<keyword evidence="2" id="KW-1185">Reference proteome</keyword>
<name>A0AAW0BZ17_9AGAR</name>
<evidence type="ECO:0000313" key="2">
    <source>
        <dbReference type="Proteomes" id="UP001362999"/>
    </source>
</evidence>
<dbReference type="AlphaFoldDB" id="A0AAW0BZ17"/>
<evidence type="ECO:0000313" key="1">
    <source>
        <dbReference type="EMBL" id="KAK7031992.1"/>
    </source>
</evidence>
<comment type="caution">
    <text evidence="1">The sequence shown here is derived from an EMBL/GenBank/DDBJ whole genome shotgun (WGS) entry which is preliminary data.</text>
</comment>
<dbReference type="EMBL" id="JAWWNJ010000024">
    <property type="protein sequence ID" value="KAK7031992.1"/>
    <property type="molecule type" value="Genomic_DNA"/>
</dbReference>
<gene>
    <name evidence="1" type="ORF">R3P38DRAFT_2926365</name>
</gene>
<organism evidence="1 2">
    <name type="scientific">Favolaschia claudopus</name>
    <dbReference type="NCBI Taxonomy" id="2862362"/>
    <lineage>
        <taxon>Eukaryota</taxon>
        <taxon>Fungi</taxon>
        <taxon>Dikarya</taxon>
        <taxon>Basidiomycota</taxon>
        <taxon>Agaricomycotina</taxon>
        <taxon>Agaricomycetes</taxon>
        <taxon>Agaricomycetidae</taxon>
        <taxon>Agaricales</taxon>
        <taxon>Marasmiineae</taxon>
        <taxon>Mycenaceae</taxon>
        <taxon>Favolaschia</taxon>
    </lineage>
</organism>
<sequence length="534" mass="59879">MEAGQRNLADIHKVEVVESIDLLKASTALELPGPYLRNLSILDLPDELLLRICDEVLEVPIVEPGDSDYGSKRRQYRSGNALHTLKNLRLTCRRFCEMCSELLVTDLDVDISRAGLTRLEDVAYHPTIRNGVRCVTLHIDTLNPDYANNLFAFARLVIDHSARRLSSLPEDDHHKSLVEDSEAMEVAAGGLASQDPNVGQRRYRTLIQAAYKQLHHAFEMQRRLLSTPSFVERVSAAIAAMPRARRVELKESLRQPRIFQLEQLYTLEADWRITPQESLFNQSIASSLTTGSPNASYLLPCLTITLPVELLTALHSDGVSLAALTLDFTSPRRLQTLPPSPAQASQMRALVSDLRVFEFRQFLGNSPTSTRVMLRPLLDPLVDTDSLCSIDVQRLQTVYSRFDADELAGMALGALTTIRPWPRLSHISLDGLQFHESELKKILDGIPRTQSSHISLYRVRLMIGTWATVLDLLRGWRGESGGVASLRECVGAECHFMSREKLSRTFGVWNEHGFQKNEAELFVCGMTDVNPVTS</sequence>